<dbReference type="AlphaFoldDB" id="A0A252EDM7"/>
<reference evidence="2 3" key="1">
    <citation type="submission" date="2014-06" db="EMBL/GenBank/DDBJ databases">
        <authorList>
            <person name="Ju J."/>
            <person name="Zhang J."/>
        </authorList>
    </citation>
    <scope>NUCLEOTIDE SEQUENCE [LARGE SCALE GENOMIC DNA]</scope>
    <source>
        <strain evidence="2">DmL_050</strain>
    </source>
</reference>
<dbReference type="RefSeq" id="WP_086898803.1">
    <property type="nucleotide sequence ID" value="NZ_JOOZ01000157.1"/>
</dbReference>
<name>A0A252EDM7_9PROT</name>
<proteinExistence type="predicted"/>
<dbReference type="EMBL" id="JOOZ01000157">
    <property type="protein sequence ID" value="OUL64588.1"/>
    <property type="molecule type" value="Genomic_DNA"/>
</dbReference>
<feature type="region of interest" description="Disordered" evidence="1">
    <location>
        <begin position="1"/>
        <end position="22"/>
    </location>
</feature>
<organism evidence="2 3">
    <name type="scientific">Acetobacter senegalensis</name>
    <dbReference type="NCBI Taxonomy" id="446692"/>
    <lineage>
        <taxon>Bacteria</taxon>
        <taxon>Pseudomonadati</taxon>
        <taxon>Pseudomonadota</taxon>
        <taxon>Alphaproteobacteria</taxon>
        <taxon>Acetobacterales</taxon>
        <taxon>Acetobacteraceae</taxon>
        <taxon>Acetobacter</taxon>
    </lineage>
</organism>
<evidence type="ECO:0000256" key="1">
    <source>
        <dbReference type="SAM" id="MobiDB-lite"/>
    </source>
</evidence>
<gene>
    <name evidence="2" type="ORF">HK16_04010</name>
</gene>
<dbReference type="Proteomes" id="UP000195072">
    <property type="component" value="Unassembled WGS sequence"/>
</dbReference>
<sequence>MTTPTNWPNPERPGVPMFPEKDGKHVIDVDPEGNGSDLVYYWIAEHQVWVEYENENEAPDDALDGYDLIGWAYVGPCLTPAQIAEMLAAERERCLAAFAEHGERAELAYRDSASDEEKQYRRGALNTFEKCRDEIRNLGGAS</sequence>
<evidence type="ECO:0000313" key="3">
    <source>
        <dbReference type="Proteomes" id="UP000195072"/>
    </source>
</evidence>
<evidence type="ECO:0000313" key="2">
    <source>
        <dbReference type="EMBL" id="OUL64588.1"/>
    </source>
</evidence>
<protein>
    <submittedName>
        <fullName evidence="2">Uncharacterized protein</fullName>
    </submittedName>
</protein>
<accession>A0A252EDM7</accession>
<comment type="caution">
    <text evidence="2">The sequence shown here is derived from an EMBL/GenBank/DDBJ whole genome shotgun (WGS) entry which is preliminary data.</text>
</comment>